<protein>
    <submittedName>
        <fullName evidence="2">Uncharacterized protein</fullName>
    </submittedName>
</protein>
<sequence length="60" mass="6383">MRWDVGGSRGQAAAIAARAQPYSTQGGLSQRNSCQAVVRSEVKKKNARGQEQARSALHSA</sequence>
<evidence type="ECO:0000256" key="1">
    <source>
        <dbReference type="SAM" id="MobiDB-lite"/>
    </source>
</evidence>
<proteinExistence type="predicted"/>
<feature type="non-terminal residue" evidence="2">
    <location>
        <position position="60"/>
    </location>
</feature>
<gene>
    <name evidence="2" type="ORF">GcM1_250073</name>
</gene>
<accession>A0A420IAU4</accession>
<dbReference type="AlphaFoldDB" id="A0A420IAU4"/>
<reference evidence="2 3" key="1">
    <citation type="journal article" date="2018" name="BMC Genomics">
        <title>Comparative genome analyses reveal sequence features reflecting distinct modes of host-adaptation between dicot and monocot powdery mildew.</title>
        <authorList>
            <person name="Wu Y."/>
            <person name="Ma X."/>
            <person name="Pan Z."/>
            <person name="Kale S.D."/>
            <person name="Song Y."/>
            <person name="King H."/>
            <person name="Zhang Q."/>
            <person name="Presley C."/>
            <person name="Deng X."/>
            <person name="Wei C.I."/>
            <person name="Xiao S."/>
        </authorList>
    </citation>
    <scope>NUCLEOTIDE SEQUENCE [LARGE SCALE GENOMIC DNA]</scope>
    <source>
        <strain evidence="2">UMSG1</strain>
    </source>
</reference>
<comment type="caution">
    <text evidence="2">The sequence shown here is derived from an EMBL/GenBank/DDBJ whole genome shotgun (WGS) entry which is preliminary data.</text>
</comment>
<feature type="region of interest" description="Disordered" evidence="1">
    <location>
        <begin position="40"/>
        <end position="60"/>
    </location>
</feature>
<dbReference type="EMBL" id="MCBS01025062">
    <property type="protein sequence ID" value="RKF71644.1"/>
    <property type="molecule type" value="Genomic_DNA"/>
</dbReference>
<evidence type="ECO:0000313" key="3">
    <source>
        <dbReference type="Proteomes" id="UP000285326"/>
    </source>
</evidence>
<organism evidence="2 3">
    <name type="scientific">Golovinomyces cichoracearum</name>
    <dbReference type="NCBI Taxonomy" id="62708"/>
    <lineage>
        <taxon>Eukaryota</taxon>
        <taxon>Fungi</taxon>
        <taxon>Dikarya</taxon>
        <taxon>Ascomycota</taxon>
        <taxon>Pezizomycotina</taxon>
        <taxon>Leotiomycetes</taxon>
        <taxon>Erysiphales</taxon>
        <taxon>Erysiphaceae</taxon>
        <taxon>Golovinomyces</taxon>
    </lineage>
</organism>
<dbReference type="Proteomes" id="UP000285326">
    <property type="component" value="Unassembled WGS sequence"/>
</dbReference>
<evidence type="ECO:0000313" key="2">
    <source>
        <dbReference type="EMBL" id="RKF71644.1"/>
    </source>
</evidence>
<name>A0A420IAU4_9PEZI</name>